<proteinExistence type="predicted"/>
<protein>
    <submittedName>
        <fullName evidence="2">Uncharacterized protein</fullName>
    </submittedName>
</protein>
<gene>
    <name evidence="2" type="ORF">BFF78_00880</name>
</gene>
<evidence type="ECO:0000256" key="1">
    <source>
        <dbReference type="ARBA" id="ARBA00022729"/>
    </source>
</evidence>
<reference evidence="3" key="1">
    <citation type="submission" date="2016-09" db="EMBL/GenBank/DDBJ databases">
        <title>Streptomyces puniciscabiei strain:TW1S1 Genome sequencing and assembly.</title>
        <authorList>
            <person name="Kim M.-K."/>
            <person name="Kim S.B."/>
        </authorList>
    </citation>
    <scope>NUCLEOTIDE SEQUENCE [LARGE SCALE GENOMIC DNA]</scope>
    <source>
        <strain evidence="3">TW1S1</strain>
    </source>
</reference>
<dbReference type="InterPro" id="IPR013517">
    <property type="entry name" value="FG-GAP"/>
</dbReference>
<name>A0A1D7Y368_9ACTN</name>
<dbReference type="KEGG" id="spun:BFF78_00880"/>
<dbReference type="InterPro" id="IPR028994">
    <property type="entry name" value="Integrin_alpha_N"/>
</dbReference>
<dbReference type="AlphaFoldDB" id="A0A1D7Y368"/>
<dbReference type="SUPFAM" id="SSF69318">
    <property type="entry name" value="Integrin alpha N-terminal domain"/>
    <property type="match status" value="1"/>
</dbReference>
<dbReference type="Gene3D" id="2.40.128.340">
    <property type="match status" value="1"/>
</dbReference>
<dbReference type="EMBL" id="CP017248">
    <property type="protein sequence ID" value="AOR29829.1"/>
    <property type="molecule type" value="Genomic_DNA"/>
</dbReference>
<sequence length="142" mass="14966">MKFVTGDFNGDGLSDMAAVRGYADGSVKLFTWLSNPGGGFADPVASWSAAPGNWTFDRMTVRAGDFNGDGRDDVALWYDYADGHDTLFTLTATPQGGFNVPVASWTAAPGSWNASRVKVVAGDFNGEGREDLAALTGTRTGM</sequence>
<keyword evidence="3" id="KW-1185">Reference proteome</keyword>
<organism evidence="2 3">
    <name type="scientific">Streptomyces fodineus</name>
    <dbReference type="NCBI Taxonomy" id="1904616"/>
    <lineage>
        <taxon>Bacteria</taxon>
        <taxon>Bacillati</taxon>
        <taxon>Actinomycetota</taxon>
        <taxon>Actinomycetes</taxon>
        <taxon>Kitasatosporales</taxon>
        <taxon>Streptomycetaceae</taxon>
        <taxon>Streptomyces</taxon>
    </lineage>
</organism>
<evidence type="ECO:0000313" key="3">
    <source>
        <dbReference type="Proteomes" id="UP000094960"/>
    </source>
</evidence>
<dbReference type="RefSeq" id="WP_069776487.1">
    <property type="nucleotide sequence ID" value="NZ_CP017248.1"/>
</dbReference>
<keyword evidence="1" id="KW-0732">Signal</keyword>
<dbReference type="Proteomes" id="UP000094960">
    <property type="component" value="Chromosome"/>
</dbReference>
<evidence type="ECO:0000313" key="2">
    <source>
        <dbReference type="EMBL" id="AOR29829.1"/>
    </source>
</evidence>
<accession>A0A1D7Y368</accession>
<dbReference type="Pfam" id="PF13517">
    <property type="entry name" value="FG-GAP_3"/>
    <property type="match status" value="1"/>
</dbReference>